<evidence type="ECO:0000259" key="1">
    <source>
        <dbReference type="Pfam" id="PF21111"/>
    </source>
</evidence>
<organism evidence="2 3">
    <name type="scientific">Acetobacter musti</name>
    <dbReference type="NCBI Taxonomy" id="864732"/>
    <lineage>
        <taxon>Bacteria</taxon>
        <taxon>Pseudomonadati</taxon>
        <taxon>Pseudomonadota</taxon>
        <taxon>Alphaproteobacteria</taxon>
        <taxon>Acetobacterales</taxon>
        <taxon>Acetobacteraceae</taxon>
        <taxon>Acetobacter</taxon>
    </lineage>
</organism>
<protein>
    <recommendedName>
        <fullName evidence="1">CdiA toxin EC869-like domain-containing protein</fullName>
    </recommendedName>
</protein>
<proteinExistence type="predicted"/>
<keyword evidence="3" id="KW-1185">Reference proteome</keyword>
<reference evidence="2 3" key="1">
    <citation type="journal article" date="2020" name="Int. J. Syst. Evol. Microbiol.">
        <title>Novel acetic acid bacteria from cider fermentations: Acetobacter conturbans sp. nov. and Acetobacter fallax sp. nov.</title>
        <authorList>
            <person name="Sombolestani A.S."/>
            <person name="Cleenwerck I."/>
            <person name="Cnockaert M."/>
            <person name="Borremans W."/>
            <person name="Wieme A.D."/>
            <person name="De Vuyst L."/>
            <person name="Vandamme P."/>
        </authorList>
    </citation>
    <scope>NUCLEOTIDE SEQUENCE [LARGE SCALE GENOMIC DNA]</scope>
    <source>
        <strain evidence="2 3">LMG 30640</strain>
    </source>
</reference>
<sequence>MRDGVSGIGSGEATVVQAWRDIVLSGEANYLKAALKSAPGRDFAEGDQAWLSGTEDAIGNGGLSAVQAWQDIALSEEAWGGWRDVYAGWGQLPPTDAELTVASTAMYNLSRAWVIVRGQSGDQLAGEAAGYQAVGLGTDFQNIVAHIAFSEDIATEILADALVTPLMDGAVSSDDVRALAAQGGSAVLDAAADQVLVRAAGKYLDGHAPDPCDDVDLFRSVHTVAVQNSDIAAANVAANSIPAYRNGIVWSSENKSTAWYDRIRQQGLPYEPYVTQQLGGGYVQLQPNFPVFDQWNEDAGIAVSDKVVDTAGTSYQQYPDTIAARMLAWGEKMVMFEDGGGKDATNFEDNDITSYSLYMAVRDVETTDAEWQAICEGYHALMAFIPAESGGKQISITIHRVS</sequence>
<feature type="domain" description="CdiA toxin EC869-like" evidence="1">
    <location>
        <begin position="266"/>
        <end position="374"/>
    </location>
</feature>
<dbReference type="EMBL" id="WOTB01000013">
    <property type="protein sequence ID" value="NHN85140.1"/>
    <property type="molecule type" value="Genomic_DNA"/>
</dbReference>
<accession>A0ABX0JQ86</accession>
<dbReference type="Pfam" id="PF21111">
    <property type="entry name" value="CDI_toxin_EC869_like"/>
    <property type="match status" value="1"/>
</dbReference>
<dbReference type="Gene3D" id="3.40.1350.110">
    <property type="match status" value="1"/>
</dbReference>
<name>A0ABX0JQ86_9PROT</name>
<gene>
    <name evidence="2" type="ORF">GOB93_10865</name>
</gene>
<dbReference type="RefSeq" id="WP_173583538.1">
    <property type="nucleotide sequence ID" value="NZ_WOTB01000013.1"/>
</dbReference>
<dbReference type="Proteomes" id="UP000635278">
    <property type="component" value="Unassembled WGS sequence"/>
</dbReference>
<comment type="caution">
    <text evidence="2">The sequence shown here is derived from an EMBL/GenBank/DDBJ whole genome shotgun (WGS) entry which is preliminary data.</text>
</comment>
<evidence type="ECO:0000313" key="3">
    <source>
        <dbReference type="Proteomes" id="UP000635278"/>
    </source>
</evidence>
<evidence type="ECO:0000313" key="2">
    <source>
        <dbReference type="EMBL" id="NHN85140.1"/>
    </source>
</evidence>
<dbReference type="InterPro" id="IPR033799">
    <property type="entry name" value="CdiA_EC869-like"/>
</dbReference>